<proteinExistence type="predicted"/>
<dbReference type="EMBL" id="FZOK01000010">
    <property type="protein sequence ID" value="SNS47845.1"/>
    <property type="molecule type" value="Genomic_DNA"/>
</dbReference>
<name>A0A239ET67_9BACT</name>
<gene>
    <name evidence="1" type="ORF">SAMN06295967_110111</name>
</gene>
<protein>
    <submittedName>
        <fullName evidence="1">Uncharacterized protein</fullName>
    </submittedName>
</protein>
<sequence>MVHKFSDREVKFAQYIKENTPHKIWFGYYIDYAFDFGSFYIKLECILEDVDSPHIYSEAKIVRLTKHDEVFVPEEYTKLICQKKNIECLFITRAMLHFSLFEEYSKTKQIFNRLKQKSKILFTGKQDYLGDMFAKVDGCYETFISHPLSINAKDVNPEFSNLVDCGLLIQIEGKMLKAFVEDNSYGFHVFNDKYFFAKEEIKEIYDKYELIEI</sequence>
<accession>A0A239ET67</accession>
<evidence type="ECO:0000313" key="2">
    <source>
        <dbReference type="Proteomes" id="UP000198480"/>
    </source>
</evidence>
<reference evidence="2" key="1">
    <citation type="submission" date="2017-06" db="EMBL/GenBank/DDBJ databases">
        <authorList>
            <person name="Varghese N."/>
            <person name="Submissions S."/>
        </authorList>
    </citation>
    <scope>NUCLEOTIDE SEQUENCE [LARGE SCALE GENOMIC DNA]</scope>
    <source>
        <strain evidence="2">5C</strain>
    </source>
</reference>
<organism evidence="1 2">
    <name type="scientific">Belliella buryatensis</name>
    <dbReference type="NCBI Taxonomy" id="1500549"/>
    <lineage>
        <taxon>Bacteria</taxon>
        <taxon>Pseudomonadati</taxon>
        <taxon>Bacteroidota</taxon>
        <taxon>Cytophagia</taxon>
        <taxon>Cytophagales</taxon>
        <taxon>Cyclobacteriaceae</taxon>
        <taxon>Belliella</taxon>
    </lineage>
</organism>
<keyword evidence="2" id="KW-1185">Reference proteome</keyword>
<dbReference type="OrthoDB" id="5140926at2"/>
<dbReference type="RefSeq" id="WP_089241077.1">
    <property type="nucleotide sequence ID" value="NZ_FZOK01000010.1"/>
</dbReference>
<dbReference type="AlphaFoldDB" id="A0A239ET67"/>
<evidence type="ECO:0000313" key="1">
    <source>
        <dbReference type="EMBL" id="SNS47845.1"/>
    </source>
</evidence>
<dbReference type="Proteomes" id="UP000198480">
    <property type="component" value="Unassembled WGS sequence"/>
</dbReference>